<feature type="compositionally biased region" description="Basic residues" evidence="1">
    <location>
        <begin position="270"/>
        <end position="282"/>
    </location>
</feature>
<dbReference type="Proteomes" id="UP000095280">
    <property type="component" value="Unplaced"/>
</dbReference>
<name>A0A1I8JRM0_9PLAT</name>
<feature type="region of interest" description="Disordered" evidence="1">
    <location>
        <begin position="1"/>
        <end position="28"/>
    </location>
</feature>
<protein>
    <submittedName>
        <fullName evidence="3">Alpha-galactosidase</fullName>
    </submittedName>
</protein>
<keyword evidence="2" id="KW-1185">Reference proteome</keyword>
<evidence type="ECO:0000256" key="1">
    <source>
        <dbReference type="SAM" id="MobiDB-lite"/>
    </source>
</evidence>
<reference evidence="3" key="1">
    <citation type="submission" date="2016-11" db="UniProtKB">
        <authorList>
            <consortium name="WormBaseParasite"/>
        </authorList>
    </citation>
    <scope>IDENTIFICATION</scope>
</reference>
<evidence type="ECO:0000313" key="2">
    <source>
        <dbReference type="Proteomes" id="UP000095280"/>
    </source>
</evidence>
<feature type="compositionally biased region" description="Low complexity" evidence="1">
    <location>
        <begin position="283"/>
        <end position="293"/>
    </location>
</feature>
<dbReference type="WBParaSite" id="snap_masked-unitig_36746-processed-gene-0.0-mRNA-1">
    <property type="protein sequence ID" value="snap_masked-unitig_36746-processed-gene-0.0-mRNA-1"/>
    <property type="gene ID" value="snap_masked-unitig_36746-processed-gene-0.0"/>
</dbReference>
<organism evidence="2 3">
    <name type="scientific">Macrostomum lignano</name>
    <dbReference type="NCBI Taxonomy" id="282301"/>
    <lineage>
        <taxon>Eukaryota</taxon>
        <taxon>Metazoa</taxon>
        <taxon>Spiralia</taxon>
        <taxon>Lophotrochozoa</taxon>
        <taxon>Platyhelminthes</taxon>
        <taxon>Rhabditophora</taxon>
        <taxon>Macrostomorpha</taxon>
        <taxon>Macrostomida</taxon>
        <taxon>Macrostomidae</taxon>
        <taxon>Macrostomum</taxon>
    </lineage>
</organism>
<evidence type="ECO:0000313" key="3">
    <source>
        <dbReference type="WBParaSite" id="snap_masked-unitig_36746-processed-gene-0.0-mRNA-1"/>
    </source>
</evidence>
<accession>A0A1I8JRM0</accession>
<sequence>TRIWGNATSRPATFASQTGARSNGRPALGSADAAAVRGCPLSSTCSSHSPKFRWSRWGNSDGVWMDGKGNLRVELHSSYFTDGPLAGLSRQVVRVSRRSAQTSAGPALSRQPAVHLPSGTPVGPVALVRAARQPVHLKTLRPGSPMTSRSPGCELLPGAGTSLAHQFLSSSGIGRPCLGHAQRPSCSVGSLDWRALVFRWPDQSSGRCIGSACSGLLRHWSPTGAGSGASPGAQTGPKLLGVLAGRASVGRAALRTPPARPHLQAGAARSWRRGRRRPRQTRRSASSRLGRSSCTATRLSRRSSGAPRSALRSPAAEGFAGCARNRRRRSWRRLLAAALTQELQVDQADQTGVGHRLAYLRLADTLGDARVYMHEELELHHMEHWSSAGIACPSVYKKVAIPIFAAVSPRTAGRCSGRVSIRSDLPQPAGRRPSCSSWRVRWLRPLAAGRLSKPPTRPTTRVETLAVHVRQAGRLAVQADWLEAAEWNFLGQFDGQRLNLYLLHGCEAAQEGGRADSGETNVLRLAEDLLKELDRPVPHLRLVN</sequence>
<feature type="region of interest" description="Disordered" evidence="1">
    <location>
        <begin position="252"/>
        <end position="317"/>
    </location>
</feature>
<dbReference type="AlphaFoldDB" id="A0A1I8JRM0"/>
<proteinExistence type="predicted"/>
<feature type="compositionally biased region" description="Polar residues" evidence="1">
    <location>
        <begin position="1"/>
        <end position="21"/>
    </location>
</feature>